<dbReference type="RefSeq" id="WP_254163559.1">
    <property type="nucleotide sequence ID" value="NZ_JAHESF010000010.1"/>
</dbReference>
<dbReference type="SMART" id="SM00448">
    <property type="entry name" value="REC"/>
    <property type="match status" value="1"/>
</dbReference>
<dbReference type="SUPFAM" id="SSF52172">
    <property type="entry name" value="CheY-like"/>
    <property type="match status" value="1"/>
</dbReference>
<dbReference type="GO" id="GO:0000156">
    <property type="term" value="F:phosphorelay response regulator activity"/>
    <property type="evidence" value="ECO:0007669"/>
    <property type="project" value="InterPro"/>
</dbReference>
<evidence type="ECO:0000256" key="1">
    <source>
        <dbReference type="PROSITE-ProRule" id="PRU00169"/>
    </source>
</evidence>
<dbReference type="PROSITE" id="PS50110">
    <property type="entry name" value="RESPONSE_REGULATORY"/>
    <property type="match status" value="1"/>
</dbReference>
<proteinExistence type="predicted"/>
<evidence type="ECO:0000259" key="3">
    <source>
        <dbReference type="PROSITE" id="PS50930"/>
    </source>
</evidence>
<evidence type="ECO:0000313" key="4">
    <source>
        <dbReference type="EMBL" id="MBT1697686.1"/>
    </source>
</evidence>
<sequence>MKLKCLIIDDEFLARQLLDGYVQKVPYLEVAALCESAFEAIPLLQEQKIDLVFLDVNMPDLNGIDFIRTLKRKPEIIITTAYSEHALEGYQLDVIEYLLKPIYFERFLQAVNKAKDQIDLKLKAEQQAKTSPSPIAGMEGNSFFIKTGPQKIIRVSLDSILYIESLHEYVRIHLKDENYTIYHSLKALLDILPSEQFVQIHRSFIVNFNRITALEGNTVKVNNIELKVGKNFRDDLLNRIRSNSIGIGSSKTKEEPE</sequence>
<reference evidence="4 5" key="1">
    <citation type="submission" date="2021-05" db="EMBL/GenBank/DDBJ databases">
        <title>A Polyphasic approach of four new species of the genus Ohtaekwangia: Ohtaekwangia histidinii sp. nov., Ohtaekwangia cretensis sp. nov., Ohtaekwangia indiensis sp. nov., Ohtaekwangia reichenbachii sp. nov. from diverse environment.</title>
        <authorList>
            <person name="Octaviana S."/>
        </authorList>
    </citation>
    <scope>NUCLEOTIDE SEQUENCE [LARGE SCALE GENOMIC DNA]</scope>
    <source>
        <strain evidence="4 5">PWU4</strain>
    </source>
</reference>
<accession>A0AAP2GIV9</accession>
<dbReference type="Pfam" id="PF04397">
    <property type="entry name" value="LytTR"/>
    <property type="match status" value="1"/>
</dbReference>
<dbReference type="Gene3D" id="2.40.50.1020">
    <property type="entry name" value="LytTr DNA-binding domain"/>
    <property type="match status" value="1"/>
</dbReference>
<protein>
    <submittedName>
        <fullName evidence="4">LytTR family DNA-binding domain-containing protein</fullName>
    </submittedName>
</protein>
<dbReference type="InterPro" id="IPR011006">
    <property type="entry name" value="CheY-like_superfamily"/>
</dbReference>
<feature type="modified residue" description="4-aspartylphosphate" evidence="1">
    <location>
        <position position="55"/>
    </location>
</feature>
<dbReference type="InterPro" id="IPR007492">
    <property type="entry name" value="LytTR_DNA-bd_dom"/>
</dbReference>
<dbReference type="EMBL" id="JAHESF010000010">
    <property type="protein sequence ID" value="MBT1697686.1"/>
    <property type="molecule type" value="Genomic_DNA"/>
</dbReference>
<dbReference type="Pfam" id="PF00072">
    <property type="entry name" value="Response_reg"/>
    <property type="match status" value="1"/>
</dbReference>
<feature type="domain" description="HTH LytTR-type" evidence="3">
    <location>
        <begin position="151"/>
        <end position="211"/>
    </location>
</feature>
<dbReference type="PANTHER" id="PTHR37299">
    <property type="entry name" value="TRANSCRIPTIONAL REGULATOR-RELATED"/>
    <property type="match status" value="1"/>
</dbReference>
<keyword evidence="4" id="KW-0238">DNA-binding</keyword>
<name>A0AAP2GIV9_9BACT</name>
<dbReference type="Gene3D" id="3.40.50.2300">
    <property type="match status" value="1"/>
</dbReference>
<dbReference type="AlphaFoldDB" id="A0AAP2GIV9"/>
<gene>
    <name evidence="4" type="ORF">KK083_12415</name>
</gene>
<dbReference type="SMART" id="SM00850">
    <property type="entry name" value="LytTR"/>
    <property type="match status" value="1"/>
</dbReference>
<feature type="domain" description="Response regulatory" evidence="2">
    <location>
        <begin position="4"/>
        <end position="115"/>
    </location>
</feature>
<dbReference type="GO" id="GO:0003677">
    <property type="term" value="F:DNA binding"/>
    <property type="evidence" value="ECO:0007669"/>
    <property type="project" value="UniProtKB-KW"/>
</dbReference>
<dbReference type="PANTHER" id="PTHR37299:SF1">
    <property type="entry name" value="STAGE 0 SPORULATION PROTEIN A HOMOLOG"/>
    <property type="match status" value="1"/>
</dbReference>
<dbReference type="PROSITE" id="PS50930">
    <property type="entry name" value="HTH_LYTTR"/>
    <property type="match status" value="1"/>
</dbReference>
<dbReference type="InterPro" id="IPR001789">
    <property type="entry name" value="Sig_transdc_resp-reg_receiver"/>
</dbReference>
<dbReference type="Proteomes" id="UP001319200">
    <property type="component" value="Unassembled WGS sequence"/>
</dbReference>
<comment type="caution">
    <text evidence="4">The sequence shown here is derived from an EMBL/GenBank/DDBJ whole genome shotgun (WGS) entry which is preliminary data.</text>
</comment>
<organism evidence="4 5">
    <name type="scientific">Chryseosolibacter histidini</name>
    <dbReference type="NCBI Taxonomy" id="2782349"/>
    <lineage>
        <taxon>Bacteria</taxon>
        <taxon>Pseudomonadati</taxon>
        <taxon>Bacteroidota</taxon>
        <taxon>Cytophagia</taxon>
        <taxon>Cytophagales</taxon>
        <taxon>Chryseotaleaceae</taxon>
        <taxon>Chryseosolibacter</taxon>
    </lineage>
</organism>
<evidence type="ECO:0000259" key="2">
    <source>
        <dbReference type="PROSITE" id="PS50110"/>
    </source>
</evidence>
<keyword evidence="5" id="KW-1185">Reference proteome</keyword>
<dbReference type="InterPro" id="IPR046947">
    <property type="entry name" value="LytR-like"/>
</dbReference>
<keyword evidence="1" id="KW-0597">Phosphoprotein</keyword>
<evidence type="ECO:0000313" key="5">
    <source>
        <dbReference type="Proteomes" id="UP001319200"/>
    </source>
</evidence>